<protein>
    <submittedName>
        <fullName evidence="5">Tagaturonate reductase</fullName>
    </submittedName>
</protein>
<comment type="caution">
    <text evidence="5">The sequence shown here is derived from an EMBL/GenBank/DDBJ whole genome shotgun (WGS) entry which is preliminary data.</text>
</comment>
<dbReference type="InterPro" id="IPR013328">
    <property type="entry name" value="6PGD_dom2"/>
</dbReference>
<dbReference type="Pfam" id="PF01232">
    <property type="entry name" value="Mannitol_dh"/>
    <property type="match status" value="1"/>
</dbReference>
<dbReference type="PROSITE" id="PS00974">
    <property type="entry name" value="MANNITOL_DHGENASE"/>
    <property type="match status" value="1"/>
</dbReference>
<organism evidence="5 6">
    <name type="scientific">Pedobacter duraquae</name>
    <dbReference type="NCBI Taxonomy" id="425511"/>
    <lineage>
        <taxon>Bacteria</taxon>
        <taxon>Pseudomonadati</taxon>
        <taxon>Bacteroidota</taxon>
        <taxon>Sphingobacteriia</taxon>
        <taxon>Sphingobacteriales</taxon>
        <taxon>Sphingobacteriaceae</taxon>
        <taxon>Pedobacter</taxon>
    </lineage>
</organism>
<dbReference type="InterPro" id="IPR036291">
    <property type="entry name" value="NAD(P)-bd_dom_sf"/>
</dbReference>
<dbReference type="PRINTS" id="PR00084">
    <property type="entry name" value="MTLDHDRGNASE"/>
</dbReference>
<dbReference type="AlphaFoldDB" id="A0A4R6IKZ4"/>
<gene>
    <name evidence="5" type="ORF">CLV32_1765</name>
</gene>
<dbReference type="Pfam" id="PF08125">
    <property type="entry name" value="Mannitol_dh_C"/>
    <property type="match status" value="1"/>
</dbReference>
<keyword evidence="2" id="KW-0520">NAD</keyword>
<evidence type="ECO:0000313" key="6">
    <source>
        <dbReference type="Proteomes" id="UP000295499"/>
    </source>
</evidence>
<dbReference type="InterPro" id="IPR008927">
    <property type="entry name" value="6-PGluconate_DH-like_C_sf"/>
</dbReference>
<sequence>MILSGDNLKNIDSKLFNLPEAAVMALPEKVLQFGTGVLLRGLPDFFIDKANKQGIFNGRVVVVKSTSKGGTAEFDAQNSLYTLCVRGIAAGQEVKENIISGAISRVLAADAHWDAILDFAAGSDFQIILSNTTEVGIQLLEEPVTGPAPQSFPAKVLAVLYHRFKQATGDLAKPIVIVATELIPENGTKLKNIVNQLITFNKLEDDFTSWFSETVIFCNSLVDRIVPGKPDAATAAALAEELGYEDQLLSMAEPYRLWAIEGDERVAEVLSFIKADPGAIVKPDIEIYRELKVRLLNGTHTLSCGIAMLAGVDTVRNAMVNPDLEHYIAGVMTAEIVPAIPYEIDEAEAIAFSKSVLDRFANPYIEHLWINITMQYSMKLKIRIIPVLLNYYRKFNTVPEHMAFGFAAFLNFMNTDEERDGAYFKSLAGKNYQVTDDSAAWFYKHGQENSGTDYVSATMKDAEFWTADLAQLPGFITAVAEHYAAIEEEGVIDALARLERTKINS</sequence>
<dbReference type="Gene3D" id="3.40.50.720">
    <property type="entry name" value="NAD(P)-binding Rossmann-like Domain"/>
    <property type="match status" value="1"/>
</dbReference>
<feature type="domain" description="Mannitol dehydrogenase C-terminal" evidence="4">
    <location>
        <begin position="284"/>
        <end position="486"/>
    </location>
</feature>
<evidence type="ECO:0000256" key="1">
    <source>
        <dbReference type="ARBA" id="ARBA00023002"/>
    </source>
</evidence>
<dbReference type="SUPFAM" id="SSF48179">
    <property type="entry name" value="6-phosphogluconate dehydrogenase C-terminal domain-like"/>
    <property type="match status" value="1"/>
</dbReference>
<dbReference type="InterPro" id="IPR000669">
    <property type="entry name" value="Mannitol_DH"/>
</dbReference>
<dbReference type="PANTHER" id="PTHR30524:SF0">
    <property type="entry name" value="ALTRONATE OXIDOREDUCTASE-RELATED"/>
    <property type="match status" value="1"/>
</dbReference>
<evidence type="ECO:0000259" key="3">
    <source>
        <dbReference type="Pfam" id="PF01232"/>
    </source>
</evidence>
<dbReference type="InterPro" id="IPR013131">
    <property type="entry name" value="Mannitol_DH_N"/>
</dbReference>
<name>A0A4R6IKZ4_9SPHI</name>
<dbReference type="InterPro" id="IPR013118">
    <property type="entry name" value="Mannitol_DH_C"/>
</dbReference>
<evidence type="ECO:0000313" key="5">
    <source>
        <dbReference type="EMBL" id="TDO22780.1"/>
    </source>
</evidence>
<dbReference type="EMBL" id="SNWM01000002">
    <property type="protein sequence ID" value="TDO22780.1"/>
    <property type="molecule type" value="Genomic_DNA"/>
</dbReference>
<dbReference type="OrthoDB" id="9768714at2"/>
<dbReference type="NCBIfam" id="NF002969">
    <property type="entry name" value="PRK03643.1"/>
    <property type="match status" value="1"/>
</dbReference>
<proteinExistence type="predicted"/>
<reference evidence="5 6" key="1">
    <citation type="submission" date="2019-03" db="EMBL/GenBank/DDBJ databases">
        <title>Genomic Encyclopedia of Archaeal and Bacterial Type Strains, Phase II (KMG-II): from individual species to whole genera.</title>
        <authorList>
            <person name="Goeker M."/>
        </authorList>
    </citation>
    <scope>NUCLEOTIDE SEQUENCE [LARGE SCALE GENOMIC DNA]</scope>
    <source>
        <strain evidence="5 6">DSM 19034</strain>
    </source>
</reference>
<accession>A0A4R6IKZ4</accession>
<dbReference type="PANTHER" id="PTHR30524">
    <property type="entry name" value="MANNITOL-1-PHOSPHATE 5-DEHYDROGENASE"/>
    <property type="match status" value="1"/>
</dbReference>
<dbReference type="InterPro" id="IPR023027">
    <property type="entry name" value="Mannitol_DH_CS"/>
</dbReference>
<dbReference type="Proteomes" id="UP000295499">
    <property type="component" value="Unassembled WGS sequence"/>
</dbReference>
<keyword evidence="6" id="KW-1185">Reference proteome</keyword>
<evidence type="ECO:0000259" key="4">
    <source>
        <dbReference type="Pfam" id="PF08125"/>
    </source>
</evidence>
<dbReference type="RefSeq" id="WP_133554420.1">
    <property type="nucleotide sequence ID" value="NZ_SNWM01000002.1"/>
</dbReference>
<dbReference type="SUPFAM" id="SSF51735">
    <property type="entry name" value="NAD(P)-binding Rossmann-fold domains"/>
    <property type="match status" value="1"/>
</dbReference>
<feature type="domain" description="Mannitol dehydrogenase N-terminal" evidence="3">
    <location>
        <begin position="29"/>
        <end position="268"/>
    </location>
</feature>
<dbReference type="GO" id="GO:0005829">
    <property type="term" value="C:cytosol"/>
    <property type="evidence" value="ECO:0007669"/>
    <property type="project" value="TreeGrafter"/>
</dbReference>
<dbReference type="GO" id="GO:0019592">
    <property type="term" value="P:mannitol catabolic process"/>
    <property type="evidence" value="ECO:0007669"/>
    <property type="project" value="TreeGrafter"/>
</dbReference>
<keyword evidence="1" id="KW-0560">Oxidoreductase</keyword>
<evidence type="ECO:0000256" key="2">
    <source>
        <dbReference type="ARBA" id="ARBA00023027"/>
    </source>
</evidence>
<dbReference type="Gene3D" id="1.10.1040.10">
    <property type="entry name" value="N-(1-d-carboxylethyl)-l-norvaline Dehydrogenase, domain 2"/>
    <property type="match status" value="1"/>
</dbReference>
<dbReference type="GO" id="GO:0008926">
    <property type="term" value="F:mannitol-1-phosphate 5-dehydrogenase activity"/>
    <property type="evidence" value="ECO:0007669"/>
    <property type="project" value="TreeGrafter"/>
</dbReference>